<dbReference type="EMBL" id="PVTF01000004">
    <property type="protein sequence ID" value="PRY42519.1"/>
    <property type="molecule type" value="Genomic_DNA"/>
</dbReference>
<evidence type="ECO:0000313" key="4">
    <source>
        <dbReference type="EMBL" id="PRY42519.1"/>
    </source>
</evidence>
<sequence length="297" mass="32930">MRVAGAQHGRVSSPSGEQFTVDELAARAGLPSSTIRMYQTKGVLHPPRRQGRVAHYDDTHLERLTLVQRLQSRGFSLPAIAELVAAREKGASVAAVLGVGDAEGPDDWVRIRVRDISRLVPLGDVRPRLLRRAAQLGLVRWRHGWPHCRRWALEAGNRLTGIGLPSDDVLDKFELLRAETGRIAAEFVEIFERKLWPQLAAGDDDQLDRVRALLVELTYTAETVVIGTLRESVREAAEAFAGRHGLLPGADFRPAWVDEAVPIAERLVDPELAAEAPDEPAIRRFLDRGDEHDEARA</sequence>
<dbReference type="PROSITE" id="PS50937">
    <property type="entry name" value="HTH_MERR_2"/>
    <property type="match status" value="1"/>
</dbReference>
<reference evidence="4 5" key="1">
    <citation type="submission" date="2018-03" db="EMBL/GenBank/DDBJ databases">
        <title>Genomic Encyclopedia of Archaeal and Bacterial Type Strains, Phase II (KMG-II): from individual species to whole genera.</title>
        <authorList>
            <person name="Goeker M."/>
        </authorList>
    </citation>
    <scope>NUCLEOTIDE SEQUENCE [LARGE SCALE GENOMIC DNA]</scope>
    <source>
        <strain evidence="4 5">DSM 44720</strain>
    </source>
</reference>
<name>A0A2T0TA49_9PSEU</name>
<dbReference type="PANTHER" id="PTHR30204">
    <property type="entry name" value="REDOX-CYCLING DRUG-SENSING TRANSCRIPTIONAL ACTIVATOR SOXR"/>
    <property type="match status" value="1"/>
</dbReference>
<dbReference type="GO" id="GO:0003677">
    <property type="term" value="F:DNA binding"/>
    <property type="evidence" value="ECO:0007669"/>
    <property type="project" value="UniProtKB-KW"/>
</dbReference>
<dbReference type="Pfam" id="PF13411">
    <property type="entry name" value="MerR_1"/>
    <property type="match status" value="1"/>
</dbReference>
<feature type="region of interest" description="Disordered" evidence="2">
    <location>
        <begin position="278"/>
        <end position="297"/>
    </location>
</feature>
<keyword evidence="1" id="KW-0238">DNA-binding</keyword>
<dbReference type="Gene3D" id="1.10.1660.10">
    <property type="match status" value="1"/>
</dbReference>
<dbReference type="PRINTS" id="PR00040">
    <property type="entry name" value="HTHMERR"/>
</dbReference>
<dbReference type="SUPFAM" id="SSF46955">
    <property type="entry name" value="Putative DNA-binding domain"/>
    <property type="match status" value="1"/>
</dbReference>
<protein>
    <submittedName>
        <fullName evidence="4">MerR-like DNA binding protein</fullName>
    </submittedName>
</protein>
<comment type="caution">
    <text evidence="4">The sequence shown here is derived from an EMBL/GenBank/DDBJ whole genome shotgun (WGS) entry which is preliminary data.</text>
</comment>
<evidence type="ECO:0000256" key="2">
    <source>
        <dbReference type="SAM" id="MobiDB-lite"/>
    </source>
</evidence>
<feature type="domain" description="HTH merR-type" evidence="3">
    <location>
        <begin position="18"/>
        <end position="86"/>
    </location>
</feature>
<dbReference type="PANTHER" id="PTHR30204:SF93">
    <property type="entry name" value="HTH MERR-TYPE DOMAIN-CONTAINING PROTEIN"/>
    <property type="match status" value="1"/>
</dbReference>
<dbReference type="GO" id="GO:0003700">
    <property type="term" value="F:DNA-binding transcription factor activity"/>
    <property type="evidence" value="ECO:0007669"/>
    <property type="project" value="InterPro"/>
</dbReference>
<feature type="compositionally biased region" description="Basic and acidic residues" evidence="2">
    <location>
        <begin position="280"/>
        <end position="297"/>
    </location>
</feature>
<organism evidence="4 5">
    <name type="scientific">Umezawaea tangerina</name>
    <dbReference type="NCBI Taxonomy" id="84725"/>
    <lineage>
        <taxon>Bacteria</taxon>
        <taxon>Bacillati</taxon>
        <taxon>Actinomycetota</taxon>
        <taxon>Actinomycetes</taxon>
        <taxon>Pseudonocardiales</taxon>
        <taxon>Pseudonocardiaceae</taxon>
        <taxon>Umezawaea</taxon>
    </lineage>
</organism>
<gene>
    <name evidence="4" type="ORF">CLV43_104353</name>
</gene>
<evidence type="ECO:0000256" key="1">
    <source>
        <dbReference type="ARBA" id="ARBA00023125"/>
    </source>
</evidence>
<dbReference type="AlphaFoldDB" id="A0A2T0TA49"/>
<dbReference type="InterPro" id="IPR000551">
    <property type="entry name" value="MerR-type_HTH_dom"/>
</dbReference>
<dbReference type="Proteomes" id="UP000239494">
    <property type="component" value="Unassembled WGS sequence"/>
</dbReference>
<dbReference type="SMART" id="SM00422">
    <property type="entry name" value="HTH_MERR"/>
    <property type="match status" value="1"/>
</dbReference>
<keyword evidence="5" id="KW-1185">Reference proteome</keyword>
<dbReference type="InterPro" id="IPR009061">
    <property type="entry name" value="DNA-bd_dom_put_sf"/>
</dbReference>
<dbReference type="InterPro" id="IPR047057">
    <property type="entry name" value="MerR_fam"/>
</dbReference>
<accession>A0A2T0TA49</accession>
<evidence type="ECO:0000259" key="3">
    <source>
        <dbReference type="PROSITE" id="PS50937"/>
    </source>
</evidence>
<proteinExistence type="predicted"/>
<evidence type="ECO:0000313" key="5">
    <source>
        <dbReference type="Proteomes" id="UP000239494"/>
    </source>
</evidence>